<comment type="similarity">
    <text evidence="1">Belongs to the ATP-dependent AMP-binding enzyme family.</text>
</comment>
<gene>
    <name evidence="5" type="ORF">CLV43_1089</name>
</gene>
<sequence>MYPGHWARTEPDQPAVVMSDTGEALTYAELEERSTRLSRLLHDRGLRRGDTVAVIAENGPRCFEAYWAALRGGLYITAINHHLKPAEIAYIVGDCAAKALVVSAGKAEQALAIADRTPTVVCRLAFGGPVDGHEDYETALATAEPVPLPDNRVGNDMLYSSGTTGVPKGVRPPLPDRRVDEWGDPYVAVFGKMYGFDRDTVYLCPAPLYHAAPLRFGGFVHALGGTVVVMPAFEPEAALAAIERHRITHSQWVPTMFVRMLKLPREQRTAHDLTSHRLAIHAAAPCSVEVKNAMMSWWGPILHEYYSSTEGNGVTFVGPEEWLAKPGTVGTAGLGVLHICDDEGLELPAGGIGSVYFERDRLPFTYHNDPAKTAAAQHPDHPLWTTTGDVGRVDEDGSLFLTDRKAFTIISGGVNIYPQEIENVLTLHPKVFDIAVIGVPDEEMGEQVKAVVQAAPGVVTGPELAAELLDHVRDRIAHFKAPRSVDFVTELPRTPTGKLQKTKLRAQYTRPQ</sequence>
<keyword evidence="2" id="KW-0436">Ligase</keyword>
<proteinExistence type="inferred from homology"/>
<dbReference type="PROSITE" id="PS00455">
    <property type="entry name" value="AMP_BINDING"/>
    <property type="match status" value="1"/>
</dbReference>
<dbReference type="Pfam" id="PF13193">
    <property type="entry name" value="AMP-binding_C"/>
    <property type="match status" value="1"/>
</dbReference>
<feature type="domain" description="AMP-dependent synthetase/ligase" evidence="3">
    <location>
        <begin position="5"/>
        <end position="358"/>
    </location>
</feature>
<dbReference type="RefSeq" id="WP_106189862.1">
    <property type="nucleotide sequence ID" value="NZ_PVTF01000008.1"/>
</dbReference>
<organism evidence="5 6">
    <name type="scientific">Umezawaea tangerina</name>
    <dbReference type="NCBI Taxonomy" id="84725"/>
    <lineage>
        <taxon>Bacteria</taxon>
        <taxon>Bacillati</taxon>
        <taxon>Actinomycetota</taxon>
        <taxon>Actinomycetes</taxon>
        <taxon>Pseudonocardiales</taxon>
        <taxon>Pseudonocardiaceae</taxon>
        <taxon>Umezawaea</taxon>
    </lineage>
</organism>
<dbReference type="AlphaFoldDB" id="A0A2T0SYW2"/>
<keyword evidence="6" id="KW-1185">Reference proteome</keyword>
<evidence type="ECO:0000313" key="6">
    <source>
        <dbReference type="Proteomes" id="UP000239494"/>
    </source>
</evidence>
<dbReference type="Gene3D" id="3.30.300.30">
    <property type="match status" value="1"/>
</dbReference>
<feature type="domain" description="AMP-binding enzyme C-terminal" evidence="4">
    <location>
        <begin position="420"/>
        <end position="498"/>
    </location>
</feature>
<dbReference type="GO" id="GO:0016405">
    <property type="term" value="F:CoA-ligase activity"/>
    <property type="evidence" value="ECO:0007669"/>
    <property type="project" value="TreeGrafter"/>
</dbReference>
<dbReference type="OrthoDB" id="9803968at2"/>
<reference evidence="5 6" key="1">
    <citation type="submission" date="2018-03" db="EMBL/GenBank/DDBJ databases">
        <title>Genomic Encyclopedia of Archaeal and Bacterial Type Strains, Phase II (KMG-II): from individual species to whole genera.</title>
        <authorList>
            <person name="Goeker M."/>
        </authorList>
    </citation>
    <scope>NUCLEOTIDE SEQUENCE [LARGE SCALE GENOMIC DNA]</scope>
    <source>
        <strain evidence="5 6">DSM 44720</strain>
    </source>
</reference>
<dbReference type="PANTHER" id="PTHR24096:SF323">
    <property type="entry name" value="BLR3536 PROTEIN"/>
    <property type="match status" value="1"/>
</dbReference>
<evidence type="ECO:0000256" key="1">
    <source>
        <dbReference type="ARBA" id="ARBA00006432"/>
    </source>
</evidence>
<dbReference type="InterPro" id="IPR025110">
    <property type="entry name" value="AMP-bd_C"/>
</dbReference>
<dbReference type="InterPro" id="IPR045851">
    <property type="entry name" value="AMP-bd_C_sf"/>
</dbReference>
<dbReference type="SUPFAM" id="SSF56801">
    <property type="entry name" value="Acetyl-CoA synthetase-like"/>
    <property type="match status" value="1"/>
</dbReference>
<evidence type="ECO:0000313" key="5">
    <source>
        <dbReference type="EMBL" id="PRY38610.1"/>
    </source>
</evidence>
<accession>A0A2T0SYW2</accession>
<dbReference type="InterPro" id="IPR020845">
    <property type="entry name" value="AMP-binding_CS"/>
</dbReference>
<dbReference type="Pfam" id="PF00501">
    <property type="entry name" value="AMP-binding"/>
    <property type="match status" value="1"/>
</dbReference>
<comment type="caution">
    <text evidence="5">The sequence shown here is derived from an EMBL/GenBank/DDBJ whole genome shotgun (WGS) entry which is preliminary data.</text>
</comment>
<dbReference type="InterPro" id="IPR000873">
    <property type="entry name" value="AMP-dep_synth/lig_dom"/>
</dbReference>
<dbReference type="EMBL" id="PVTF01000008">
    <property type="protein sequence ID" value="PRY38610.1"/>
    <property type="molecule type" value="Genomic_DNA"/>
</dbReference>
<dbReference type="Proteomes" id="UP000239494">
    <property type="component" value="Unassembled WGS sequence"/>
</dbReference>
<dbReference type="Gene3D" id="3.40.50.12780">
    <property type="entry name" value="N-terminal domain of ligase-like"/>
    <property type="match status" value="1"/>
</dbReference>
<dbReference type="FunFam" id="3.30.300.30:FF:000008">
    <property type="entry name" value="2,3-dihydroxybenzoate-AMP ligase"/>
    <property type="match status" value="1"/>
</dbReference>
<evidence type="ECO:0000256" key="2">
    <source>
        <dbReference type="ARBA" id="ARBA00022598"/>
    </source>
</evidence>
<evidence type="ECO:0000259" key="3">
    <source>
        <dbReference type="Pfam" id="PF00501"/>
    </source>
</evidence>
<dbReference type="InterPro" id="IPR042099">
    <property type="entry name" value="ANL_N_sf"/>
</dbReference>
<name>A0A2T0SYW2_9PSEU</name>
<protein>
    <submittedName>
        <fullName evidence="5">Fatty-acyl-CoA synthase</fullName>
    </submittedName>
</protein>
<dbReference type="PANTHER" id="PTHR24096">
    <property type="entry name" value="LONG-CHAIN-FATTY-ACID--COA LIGASE"/>
    <property type="match status" value="1"/>
</dbReference>
<evidence type="ECO:0000259" key="4">
    <source>
        <dbReference type="Pfam" id="PF13193"/>
    </source>
</evidence>